<keyword evidence="3" id="KW-1185">Reference proteome</keyword>
<proteinExistence type="predicted"/>
<accession>A0AAV7Q0K9</accession>
<dbReference type="AlphaFoldDB" id="A0AAV7Q0K9"/>
<evidence type="ECO:0000313" key="3">
    <source>
        <dbReference type="Proteomes" id="UP001066276"/>
    </source>
</evidence>
<gene>
    <name evidence="2" type="ORF">NDU88_000216</name>
</gene>
<evidence type="ECO:0000256" key="1">
    <source>
        <dbReference type="SAM" id="MobiDB-lite"/>
    </source>
</evidence>
<sequence length="89" mass="9850">MRGEESDAPTTRLFQKRLTGRREPSRVRQRPALPARTGPVGGEGSGGRQWDSGEATEEQRRREERSLRARADQGGGERRATRIASPAHG</sequence>
<name>A0AAV7Q0K9_PLEWA</name>
<feature type="region of interest" description="Disordered" evidence="1">
    <location>
        <begin position="1"/>
        <end position="89"/>
    </location>
</feature>
<reference evidence="2" key="1">
    <citation type="journal article" date="2022" name="bioRxiv">
        <title>Sequencing and chromosome-scale assembly of the giantPleurodeles waltlgenome.</title>
        <authorList>
            <person name="Brown T."/>
            <person name="Elewa A."/>
            <person name="Iarovenko S."/>
            <person name="Subramanian E."/>
            <person name="Araus A.J."/>
            <person name="Petzold A."/>
            <person name="Susuki M."/>
            <person name="Suzuki K.-i.T."/>
            <person name="Hayashi T."/>
            <person name="Toyoda A."/>
            <person name="Oliveira C."/>
            <person name="Osipova E."/>
            <person name="Leigh N.D."/>
            <person name="Simon A."/>
            <person name="Yun M.H."/>
        </authorList>
    </citation>
    <scope>NUCLEOTIDE SEQUENCE</scope>
    <source>
        <strain evidence="2">20211129_DDA</strain>
        <tissue evidence="2">Liver</tissue>
    </source>
</reference>
<feature type="compositionally biased region" description="Basic and acidic residues" evidence="1">
    <location>
        <begin position="57"/>
        <end position="80"/>
    </location>
</feature>
<comment type="caution">
    <text evidence="2">The sequence shown here is derived from an EMBL/GenBank/DDBJ whole genome shotgun (WGS) entry which is preliminary data.</text>
</comment>
<protein>
    <submittedName>
        <fullName evidence="2">Uncharacterized protein</fullName>
    </submittedName>
</protein>
<organism evidence="2 3">
    <name type="scientific">Pleurodeles waltl</name>
    <name type="common">Iberian ribbed newt</name>
    <dbReference type="NCBI Taxonomy" id="8319"/>
    <lineage>
        <taxon>Eukaryota</taxon>
        <taxon>Metazoa</taxon>
        <taxon>Chordata</taxon>
        <taxon>Craniata</taxon>
        <taxon>Vertebrata</taxon>
        <taxon>Euteleostomi</taxon>
        <taxon>Amphibia</taxon>
        <taxon>Batrachia</taxon>
        <taxon>Caudata</taxon>
        <taxon>Salamandroidea</taxon>
        <taxon>Salamandridae</taxon>
        <taxon>Pleurodelinae</taxon>
        <taxon>Pleurodeles</taxon>
    </lineage>
</organism>
<evidence type="ECO:0000313" key="2">
    <source>
        <dbReference type="EMBL" id="KAJ1133740.1"/>
    </source>
</evidence>
<dbReference type="EMBL" id="JANPWB010000010">
    <property type="protein sequence ID" value="KAJ1133740.1"/>
    <property type="molecule type" value="Genomic_DNA"/>
</dbReference>
<dbReference type="Proteomes" id="UP001066276">
    <property type="component" value="Chromosome 6"/>
</dbReference>